<gene>
    <name evidence="1" type="ORF">L227DRAFT_611026</name>
</gene>
<proteinExistence type="predicted"/>
<dbReference type="Gene3D" id="3.80.10.10">
    <property type="entry name" value="Ribonuclease Inhibitor"/>
    <property type="match status" value="1"/>
</dbReference>
<accession>A0A5C2SBI6</accession>
<sequence length="450" mass="50686">MTSRPLDILLLIIDAVGPETTSHATLSACALTCRAMRRRSQVLLFNTVELSTAKQCELFAATIHEIPEHGRLVKRMTIDCPEGWARDELKDHPLPPHVVARLTSLKSVKLIGFLNIFDGGNGPDPDIVLSFIKTFGSLATLTELTLCSITFEHPSDMFRLVWSFPYIQTLFLHHCGLEPYHDEEPEEFRLPAAKHYPGRCQALTSLKMHTMLPLDIVLAPIWGELITSLSIQQYYTIGLVHSYAGLAHFTRLRSLDLWFVPSSVYELPSILSYVHALGLEELTINVCIYGDATKAESEVLAFTLGKGLTTWTRLRKVVWVMRYPESEYDLDQCEAVAREVEAKVPAPSLRSIFSCRGIRPSMLFEQDRTVQYDARQSQGTHSGSNLSAPSLLLILVEPGPAIPEAKFNDWADNEHIPLRRMAIPTFLSCTRWVSAYDRKPVQLDPWSDVQ</sequence>
<dbReference type="EMBL" id="ML122265">
    <property type="protein sequence ID" value="RPD60469.1"/>
    <property type="molecule type" value="Genomic_DNA"/>
</dbReference>
<protein>
    <recommendedName>
        <fullName evidence="3">F-box domain-containing protein</fullName>
    </recommendedName>
</protein>
<name>A0A5C2SBI6_9APHY</name>
<dbReference type="Proteomes" id="UP000313359">
    <property type="component" value="Unassembled WGS sequence"/>
</dbReference>
<keyword evidence="2" id="KW-1185">Reference proteome</keyword>
<reference evidence="1" key="1">
    <citation type="journal article" date="2018" name="Genome Biol. Evol.">
        <title>Genomics and development of Lentinus tigrinus, a white-rot wood-decaying mushroom with dimorphic fruiting bodies.</title>
        <authorList>
            <person name="Wu B."/>
            <person name="Xu Z."/>
            <person name="Knudson A."/>
            <person name="Carlson A."/>
            <person name="Chen N."/>
            <person name="Kovaka S."/>
            <person name="LaButti K."/>
            <person name="Lipzen A."/>
            <person name="Pennachio C."/>
            <person name="Riley R."/>
            <person name="Schakwitz W."/>
            <person name="Umezawa K."/>
            <person name="Ohm R.A."/>
            <person name="Grigoriev I.V."/>
            <person name="Nagy L.G."/>
            <person name="Gibbons J."/>
            <person name="Hibbett D."/>
        </authorList>
    </citation>
    <scope>NUCLEOTIDE SEQUENCE [LARGE SCALE GENOMIC DNA]</scope>
    <source>
        <strain evidence="1">ALCF2SS1-6</strain>
    </source>
</reference>
<organism evidence="1 2">
    <name type="scientific">Lentinus tigrinus ALCF2SS1-6</name>
    <dbReference type="NCBI Taxonomy" id="1328759"/>
    <lineage>
        <taxon>Eukaryota</taxon>
        <taxon>Fungi</taxon>
        <taxon>Dikarya</taxon>
        <taxon>Basidiomycota</taxon>
        <taxon>Agaricomycotina</taxon>
        <taxon>Agaricomycetes</taxon>
        <taxon>Polyporales</taxon>
        <taxon>Polyporaceae</taxon>
        <taxon>Lentinus</taxon>
    </lineage>
</organism>
<dbReference type="SUPFAM" id="SSF52047">
    <property type="entry name" value="RNI-like"/>
    <property type="match status" value="1"/>
</dbReference>
<dbReference type="InterPro" id="IPR032675">
    <property type="entry name" value="LRR_dom_sf"/>
</dbReference>
<dbReference type="OrthoDB" id="2757915at2759"/>
<evidence type="ECO:0000313" key="1">
    <source>
        <dbReference type="EMBL" id="RPD60469.1"/>
    </source>
</evidence>
<evidence type="ECO:0008006" key="3">
    <source>
        <dbReference type="Google" id="ProtNLM"/>
    </source>
</evidence>
<dbReference type="AlphaFoldDB" id="A0A5C2SBI6"/>
<evidence type="ECO:0000313" key="2">
    <source>
        <dbReference type="Proteomes" id="UP000313359"/>
    </source>
</evidence>